<sequence>MNFPEDPQNPPQLNPQQQVPSAPPSPPPMNFPEDPQNSPQLDDGDKAISEADELCLLTVQNEIMDISMEICTQCHERWFDMNVNQNGVCQWCRKSSKYKEVNNMYPGDYPSHLPQLTQTEEMLILFMLWFKFGKSKVVNIIPLLPEQLDVIIMHWKTQSSTSNLDSTEDFRNIEVRVIEDHFDDGPPQGEDNLGLPENPQYSRGFVPGVNS</sequence>
<dbReference type="Proteomes" id="UP000799118">
    <property type="component" value="Unassembled WGS sequence"/>
</dbReference>
<gene>
    <name evidence="3" type="ORF">BT96DRAFT_940482</name>
</gene>
<evidence type="ECO:0000259" key="2">
    <source>
        <dbReference type="Pfam" id="PF20209"/>
    </source>
</evidence>
<feature type="domain" description="DUF6570" evidence="2">
    <location>
        <begin position="94"/>
        <end position="124"/>
    </location>
</feature>
<dbReference type="Pfam" id="PF20209">
    <property type="entry name" value="DUF6570"/>
    <property type="match status" value="1"/>
</dbReference>
<proteinExistence type="predicted"/>
<feature type="region of interest" description="Disordered" evidence="1">
    <location>
        <begin position="181"/>
        <end position="211"/>
    </location>
</feature>
<protein>
    <recommendedName>
        <fullName evidence="2">DUF6570 domain-containing protein</fullName>
    </recommendedName>
</protein>
<dbReference type="AlphaFoldDB" id="A0A6A4HKL1"/>
<evidence type="ECO:0000313" key="4">
    <source>
        <dbReference type="Proteomes" id="UP000799118"/>
    </source>
</evidence>
<reference evidence="3" key="1">
    <citation type="journal article" date="2019" name="Environ. Microbiol.">
        <title>Fungal ecological strategies reflected in gene transcription - a case study of two litter decomposers.</title>
        <authorList>
            <person name="Barbi F."/>
            <person name="Kohler A."/>
            <person name="Barry K."/>
            <person name="Baskaran P."/>
            <person name="Daum C."/>
            <person name="Fauchery L."/>
            <person name="Ihrmark K."/>
            <person name="Kuo A."/>
            <person name="LaButti K."/>
            <person name="Lipzen A."/>
            <person name="Morin E."/>
            <person name="Grigoriev I.V."/>
            <person name="Henrissat B."/>
            <person name="Lindahl B."/>
            <person name="Martin F."/>
        </authorList>
    </citation>
    <scope>NUCLEOTIDE SEQUENCE</scope>
    <source>
        <strain evidence="3">JB14</strain>
    </source>
</reference>
<keyword evidence="4" id="KW-1185">Reference proteome</keyword>
<accession>A0A6A4HKL1</accession>
<dbReference type="EMBL" id="ML769488">
    <property type="protein sequence ID" value="KAE9398081.1"/>
    <property type="molecule type" value="Genomic_DNA"/>
</dbReference>
<evidence type="ECO:0000313" key="3">
    <source>
        <dbReference type="EMBL" id="KAE9398081.1"/>
    </source>
</evidence>
<feature type="region of interest" description="Disordered" evidence="1">
    <location>
        <begin position="1"/>
        <end position="45"/>
    </location>
</feature>
<dbReference type="InterPro" id="IPR046700">
    <property type="entry name" value="DUF6570"/>
</dbReference>
<feature type="compositionally biased region" description="Pro residues" evidence="1">
    <location>
        <begin position="21"/>
        <end position="30"/>
    </location>
</feature>
<name>A0A6A4HKL1_9AGAR</name>
<evidence type="ECO:0000256" key="1">
    <source>
        <dbReference type="SAM" id="MobiDB-lite"/>
    </source>
</evidence>
<dbReference type="OrthoDB" id="2976830at2759"/>
<organism evidence="3 4">
    <name type="scientific">Gymnopus androsaceus JB14</name>
    <dbReference type="NCBI Taxonomy" id="1447944"/>
    <lineage>
        <taxon>Eukaryota</taxon>
        <taxon>Fungi</taxon>
        <taxon>Dikarya</taxon>
        <taxon>Basidiomycota</taxon>
        <taxon>Agaricomycotina</taxon>
        <taxon>Agaricomycetes</taxon>
        <taxon>Agaricomycetidae</taxon>
        <taxon>Agaricales</taxon>
        <taxon>Marasmiineae</taxon>
        <taxon>Omphalotaceae</taxon>
        <taxon>Gymnopus</taxon>
    </lineage>
</organism>